<evidence type="ECO:0000313" key="3">
    <source>
        <dbReference type="EMBL" id="GJT57047.1"/>
    </source>
</evidence>
<feature type="compositionally biased region" description="Basic and acidic residues" evidence="2">
    <location>
        <begin position="59"/>
        <end position="69"/>
    </location>
</feature>
<feature type="coiled-coil region" evidence="1">
    <location>
        <begin position="326"/>
        <end position="382"/>
    </location>
</feature>
<feature type="region of interest" description="Disordered" evidence="2">
    <location>
        <begin position="286"/>
        <end position="313"/>
    </location>
</feature>
<sequence length="782" mass="87185">MRAGSFTTFQDESDEFIQDDTLIADILVNISKPRRGAGITIPGNIPEQERPESPTLILDPKDKGKGIMMEEPKKKKLTLQQLRAAETANDEEVARKVAAEWEEEGERKRLAGLERLQAKLEDNEMIAAEVQRTEREKFLMTRTKRAKFVVEDIAASKEFRDSSTSRLRRSNLLPIPQLRKSDDEFLEGTAEVTSSYAQVNERYCTAEVHQGTAQVLEGTAEVHQGTDQVHEGTDEALEGTAEVHQEVEDEAGSSTFEDEFDEFIQDDTLIADILVNISKPRRGAGITIPGNIPEQERPESPTLILNPKDKGKGIMMEEPKKKKLTLQQLRAAAANDEEVARKVAAEWEEEGERKRLAGLERLQAELEDNEMIAAEVQRTERENFTEEQKAKFLVETIAAQRRFRAEQQAALRRSKPPTIPQLRNQMMKYIRNVGGTAEVHQGTAQVNEGTAEVNEGTAEVNESTAGANLSTEGTDEVLEGTAEVHQGTAQVNEGTAEVNQGTAQVNEGTAEVNEGTAEVNESTAGANLSTEPSMKEVEDEAGPSTFQDESDEFIQDDTLIADILVNISRPRRGAGITIPGNIPEQERPESPTLILDPKDKGKGIMKEEPKKKKLTLQQLRAAETANDEEVARKVAAEWEEEEERKRLAGLERLQAELEDNEMIAAEVQRTERENFTEEQKAKFLVETIAAQRRFRAEQQAALKRSKPPTIPQLRNQMMKYIRNVGGKAYRNLKNKNYEEISYEGTAQVNEGTAEVNEGTAEVNESTAGANLSTEPLMKEVER</sequence>
<keyword evidence="4" id="KW-1185">Reference proteome</keyword>
<evidence type="ECO:0000313" key="4">
    <source>
        <dbReference type="Proteomes" id="UP001151760"/>
    </source>
</evidence>
<feature type="compositionally biased region" description="Polar residues" evidence="2">
    <location>
        <begin position="519"/>
        <end position="532"/>
    </location>
</feature>
<feature type="coiled-coil region" evidence="1">
    <location>
        <begin position="640"/>
        <end position="673"/>
    </location>
</feature>
<feature type="region of interest" description="Disordered" evidence="2">
    <location>
        <begin position="450"/>
        <end position="472"/>
    </location>
</feature>
<feature type="region of interest" description="Disordered" evidence="2">
    <location>
        <begin position="37"/>
        <end position="69"/>
    </location>
</feature>
<organism evidence="3 4">
    <name type="scientific">Tanacetum coccineum</name>
    <dbReference type="NCBI Taxonomy" id="301880"/>
    <lineage>
        <taxon>Eukaryota</taxon>
        <taxon>Viridiplantae</taxon>
        <taxon>Streptophyta</taxon>
        <taxon>Embryophyta</taxon>
        <taxon>Tracheophyta</taxon>
        <taxon>Spermatophyta</taxon>
        <taxon>Magnoliopsida</taxon>
        <taxon>eudicotyledons</taxon>
        <taxon>Gunneridae</taxon>
        <taxon>Pentapetalae</taxon>
        <taxon>asterids</taxon>
        <taxon>campanulids</taxon>
        <taxon>Asterales</taxon>
        <taxon>Asteraceae</taxon>
        <taxon>Asteroideae</taxon>
        <taxon>Anthemideae</taxon>
        <taxon>Anthemidinae</taxon>
        <taxon>Tanacetum</taxon>
    </lineage>
</organism>
<evidence type="ECO:0000256" key="2">
    <source>
        <dbReference type="SAM" id="MobiDB-lite"/>
    </source>
</evidence>
<feature type="region of interest" description="Disordered" evidence="2">
    <location>
        <begin position="576"/>
        <end position="604"/>
    </location>
</feature>
<dbReference type="Gene3D" id="1.10.287.950">
    <property type="entry name" value="Methyl-accepting chemotaxis protein"/>
    <property type="match status" value="1"/>
</dbReference>
<dbReference type="EMBL" id="BQNB010016899">
    <property type="protein sequence ID" value="GJT57047.1"/>
    <property type="molecule type" value="Genomic_DNA"/>
</dbReference>
<dbReference type="Proteomes" id="UP001151760">
    <property type="component" value="Unassembled WGS sequence"/>
</dbReference>
<feature type="compositionally biased region" description="Polar residues" evidence="2">
    <location>
        <begin position="460"/>
        <end position="472"/>
    </location>
</feature>
<accession>A0ABQ5F1G0</accession>
<reference evidence="3" key="1">
    <citation type="journal article" date="2022" name="Int. J. Mol. Sci.">
        <title>Draft Genome of Tanacetum Coccineum: Genomic Comparison of Closely Related Tanacetum-Family Plants.</title>
        <authorList>
            <person name="Yamashiro T."/>
            <person name="Shiraishi A."/>
            <person name="Nakayama K."/>
            <person name="Satake H."/>
        </authorList>
    </citation>
    <scope>NUCLEOTIDE SEQUENCE</scope>
</reference>
<comment type="caution">
    <text evidence="3">The sequence shown here is derived from an EMBL/GenBank/DDBJ whole genome shotgun (WGS) entry which is preliminary data.</text>
</comment>
<name>A0ABQ5F1G0_9ASTR</name>
<keyword evidence="1" id="KW-0175">Coiled coil</keyword>
<feature type="compositionally biased region" description="Polar residues" evidence="2">
    <location>
        <begin position="762"/>
        <end position="773"/>
    </location>
</feature>
<protein>
    <submittedName>
        <fullName evidence="3">Uncharacterized protein</fullName>
    </submittedName>
</protein>
<feature type="region of interest" description="Disordered" evidence="2">
    <location>
        <begin position="515"/>
        <end position="534"/>
    </location>
</feature>
<proteinExistence type="predicted"/>
<feature type="coiled-coil region" evidence="1">
    <location>
        <begin position="103"/>
        <end position="136"/>
    </location>
</feature>
<gene>
    <name evidence="3" type="ORF">Tco_0992101</name>
</gene>
<feature type="region of interest" description="Disordered" evidence="2">
    <location>
        <begin position="750"/>
        <end position="782"/>
    </location>
</feature>
<evidence type="ECO:0000256" key="1">
    <source>
        <dbReference type="SAM" id="Coils"/>
    </source>
</evidence>
<reference evidence="3" key="2">
    <citation type="submission" date="2022-01" db="EMBL/GenBank/DDBJ databases">
        <authorList>
            <person name="Yamashiro T."/>
            <person name="Shiraishi A."/>
            <person name="Satake H."/>
            <person name="Nakayama K."/>
        </authorList>
    </citation>
    <scope>NUCLEOTIDE SEQUENCE</scope>
</reference>